<sequence>MAQEGAGAWPSRQLRLVIPFAPGGAADGSARSLADLLFRRLNQTVVAENRSGAGGTLAALAVATAPADGYTLFYGTPGQLTTLPILMRDIPYDADRDFQPVSLISRTAYAIAVHPAVPAQTLAELIALAKAQPGRLAYATAGVGSGPHLSGELLNSMAGTSLTHVPYRGSGPALSDVMGGQVPVSFDNFGSLLPLIQRGSLRGIAITSARRSPLLPELPSVGETLPGYDVTAFGFIAVRSGTPRPIVDRLNAEIRAVLRDPAFLARTASFGAVVEGSTPEETQRILRAESVKWREVITKAGIRLEAGP</sequence>
<dbReference type="SUPFAM" id="SSF53850">
    <property type="entry name" value="Periplasmic binding protein-like II"/>
    <property type="match status" value="1"/>
</dbReference>
<dbReference type="InterPro" id="IPR005064">
    <property type="entry name" value="BUG"/>
</dbReference>
<keyword evidence="3" id="KW-1185">Reference proteome</keyword>
<proteinExistence type="inferred from homology"/>
<organism evidence="2 3">
    <name type="scientific">Siccirubricoccus deserti</name>
    <dbReference type="NCBI Taxonomy" id="2013562"/>
    <lineage>
        <taxon>Bacteria</taxon>
        <taxon>Pseudomonadati</taxon>
        <taxon>Pseudomonadota</taxon>
        <taxon>Alphaproteobacteria</taxon>
        <taxon>Acetobacterales</taxon>
        <taxon>Roseomonadaceae</taxon>
        <taxon>Siccirubricoccus</taxon>
    </lineage>
</organism>
<protein>
    <submittedName>
        <fullName evidence="2">Tripartite tricarboxylate transporter substrate binding protein</fullName>
    </submittedName>
</protein>
<dbReference type="Pfam" id="PF03401">
    <property type="entry name" value="TctC"/>
    <property type="match status" value="1"/>
</dbReference>
<reference evidence="2" key="1">
    <citation type="submission" date="2020-08" db="EMBL/GenBank/DDBJ databases">
        <authorList>
            <person name="Hu Y."/>
            <person name="Nguyen S.V."/>
            <person name="Li F."/>
            <person name="Fanning S."/>
        </authorList>
    </citation>
    <scope>NUCLEOTIDE SEQUENCE</scope>
    <source>
        <strain evidence="2">SYSU D8009</strain>
    </source>
</reference>
<dbReference type="Gene3D" id="3.40.190.150">
    <property type="entry name" value="Bordetella uptake gene, domain 1"/>
    <property type="match status" value="1"/>
</dbReference>
<evidence type="ECO:0000313" key="2">
    <source>
        <dbReference type="EMBL" id="MBC4018496.1"/>
    </source>
</evidence>
<accession>A0A9X0R2S7</accession>
<dbReference type="InterPro" id="IPR042100">
    <property type="entry name" value="Bug_dom1"/>
</dbReference>
<dbReference type="PANTHER" id="PTHR42928:SF5">
    <property type="entry name" value="BLR1237 PROTEIN"/>
    <property type="match status" value="1"/>
</dbReference>
<evidence type="ECO:0000256" key="1">
    <source>
        <dbReference type="ARBA" id="ARBA00006987"/>
    </source>
</evidence>
<dbReference type="PANTHER" id="PTHR42928">
    <property type="entry name" value="TRICARBOXYLATE-BINDING PROTEIN"/>
    <property type="match status" value="1"/>
</dbReference>
<gene>
    <name evidence="2" type="ORF">H7965_24785</name>
</gene>
<dbReference type="EMBL" id="JACOMF010000058">
    <property type="protein sequence ID" value="MBC4018496.1"/>
    <property type="molecule type" value="Genomic_DNA"/>
</dbReference>
<dbReference type="RefSeq" id="WP_186773247.1">
    <property type="nucleotide sequence ID" value="NZ_JACOMF010000058.1"/>
</dbReference>
<comment type="caution">
    <text evidence="2">The sequence shown here is derived from an EMBL/GenBank/DDBJ whole genome shotgun (WGS) entry which is preliminary data.</text>
</comment>
<name>A0A9X0R2S7_9PROT</name>
<evidence type="ECO:0000313" key="3">
    <source>
        <dbReference type="Proteomes" id="UP000600101"/>
    </source>
</evidence>
<dbReference type="PIRSF" id="PIRSF017082">
    <property type="entry name" value="YflP"/>
    <property type="match status" value="1"/>
</dbReference>
<dbReference type="Proteomes" id="UP000600101">
    <property type="component" value="Unassembled WGS sequence"/>
</dbReference>
<comment type="similarity">
    <text evidence="1">Belongs to the UPF0065 (bug) family.</text>
</comment>
<dbReference type="CDD" id="cd13578">
    <property type="entry name" value="PBP2_Bug27"/>
    <property type="match status" value="1"/>
</dbReference>
<dbReference type="Gene3D" id="3.40.190.10">
    <property type="entry name" value="Periplasmic binding protein-like II"/>
    <property type="match status" value="1"/>
</dbReference>
<dbReference type="AlphaFoldDB" id="A0A9X0R2S7"/>